<dbReference type="GO" id="GO:0106312">
    <property type="term" value="F:methylenetetrahydrofolate reductase (NADH) activity"/>
    <property type="evidence" value="ECO:0007669"/>
    <property type="project" value="UniProtKB-EC"/>
</dbReference>
<dbReference type="InterPro" id="IPR003171">
    <property type="entry name" value="Mehydrof_redctse-like"/>
</dbReference>
<comment type="cofactor">
    <cofactor evidence="1 9">
        <name>FAD</name>
        <dbReference type="ChEBI" id="CHEBI:57692"/>
    </cofactor>
</comment>
<dbReference type="InterPro" id="IPR029041">
    <property type="entry name" value="FAD-linked_oxidoreductase-like"/>
</dbReference>
<comment type="caution">
    <text evidence="12">The sequence shown here is derived from an EMBL/GenBank/DDBJ whole genome shotgun (WGS) entry which is preliminary data.</text>
</comment>
<proteinExistence type="inferred from homology"/>
<evidence type="ECO:0000313" key="12">
    <source>
        <dbReference type="EMBL" id="MBI3014863.1"/>
    </source>
</evidence>
<evidence type="ECO:0000313" key="13">
    <source>
        <dbReference type="Proteomes" id="UP000741360"/>
    </source>
</evidence>
<keyword evidence="6 9" id="KW-0560">Oxidoreductase</keyword>
<name>A0A932GPD2_UNCTE</name>
<keyword evidence="4 9" id="KW-0285">Flavoprotein</keyword>
<evidence type="ECO:0000256" key="3">
    <source>
        <dbReference type="ARBA" id="ARBA00006743"/>
    </source>
</evidence>
<sequence>MSRQATLTGRSTQAREATVSSGAAAAKTQALPVPNPLRDLFALGKMPVILELPLTEEDLIGYQYLRQRHLASGYQLSELTLLGQYLRQLDSYRDQLTDPERKLVRKLQVYADLLSAGKIDLVGIDDGARGRNALDNAVVVALLSGLGADPARLMPHVVARNRQSQQIRSRLMSFARLGVRNALLLTGDLPAEPGVPARFPLDSIGMCELAREMQIEGQLPEEFLIAAAGHPNPEADPRGLRTLHKALAGARVIITQAIYSLDLFTNWMDSLAHNGALDMVHVLAEIIPITSDSQLQSVSEVPGIRIPSELIARFETVEQRLKDAARAGGHSPDWVKQQLRREAVRVTRELFHQVRRVPGVSGLYLGSVGYFDIHVELLKETPLIPEHSEGLHKTTKLSGLERQRVLAQLPAVEALVQRMLEQSRSPVRTRMQAWSQKLAASQGFVNFLKKLESPKVPIFGCKKCDRCDLSPDALVCPRGCAKQMSHGPCGAPRLVNGRMLCEDTSRECTWARIRLRREQFGVPLAEQLESQPAPAPGFYEEETFSSTLPVLLNQKRGPNWSLAWRAPLARILGLVKKGFHFRTVGTPLDLVTLAASKSNQMRAMIARNPNMDPEELLVKVLALIGAPGATHLIESKLVSLGLPAEGTVSDLSLREVFQIAEALPAMRGRTTGPSGVTDRNNLSTRSEEILAAIGQGRQLRRAMRRELANVLIQHISSLGVRVTYAEDVLNPGQVDEFLAALTVLKDELQVVRPRLAAAAVELSVYFTRIHYKHHYRPPILIRRTCDGSLTLTNRVVLTIDMKQSRSSAAFCAHLREAFARLAEGREESDSAVVLEPFAGESRSLCWQFNNEFWRRLRDFEQATGVNYDASIGGSTDHNLAYVRSTARWYFDKIHDHKLGNERLYILEIGVASTLRAQTFIEEYRRICELTGTNYHQNTTFLLADSHEEILFAAREELLKVHPHVEAVRIDAGNPLHALEPYRGLVIYTHLCNVYDNLPTDKLARADGALYLVEGRLFLRHDELDRSAEKHGLDHATREELRDRLSSLSAKDSNSVGRLLDWLRDTIARQGREPLEYVSLWIDLFSALNLEERYVRIADPQQIPLGPIPGVPDPGAVIAGQLAGSRNLIVHLNQVALAGFADLLRILHPYGTLEVVDLFVQRLDEYHRGFKGPAKYDGTTVNWLNGPLFRAIAEALGCTVRLTSFRPFDPKSASVILLASRQDPAQVQLD</sequence>
<evidence type="ECO:0000256" key="1">
    <source>
        <dbReference type="ARBA" id="ARBA00001974"/>
    </source>
</evidence>
<evidence type="ECO:0000256" key="6">
    <source>
        <dbReference type="ARBA" id="ARBA00023002"/>
    </source>
</evidence>
<feature type="domain" description="Methylene-tetrahydrofolate reductase C-terminal-like" evidence="11">
    <location>
        <begin position="449"/>
        <end position="520"/>
    </location>
</feature>
<gene>
    <name evidence="12" type="ORF">HYY65_07375</name>
</gene>
<dbReference type="EMBL" id="JACPSX010000135">
    <property type="protein sequence ID" value="MBI3014863.1"/>
    <property type="molecule type" value="Genomic_DNA"/>
</dbReference>
<evidence type="ECO:0000256" key="4">
    <source>
        <dbReference type="ARBA" id="ARBA00022630"/>
    </source>
</evidence>
<keyword evidence="5 9" id="KW-0274">FAD</keyword>
<organism evidence="12 13">
    <name type="scientific">Tectimicrobiota bacterium</name>
    <dbReference type="NCBI Taxonomy" id="2528274"/>
    <lineage>
        <taxon>Bacteria</taxon>
        <taxon>Pseudomonadati</taxon>
        <taxon>Nitrospinota/Tectimicrobiota group</taxon>
        <taxon>Candidatus Tectimicrobiota</taxon>
    </lineage>
</organism>
<comment type="pathway">
    <text evidence="7">Amino-acid biosynthesis; L-methionine biosynthesis via de novo pathway.</text>
</comment>
<evidence type="ECO:0000256" key="5">
    <source>
        <dbReference type="ARBA" id="ARBA00022827"/>
    </source>
</evidence>
<dbReference type="PANTHER" id="PTHR45754">
    <property type="entry name" value="METHYLENETETRAHYDROFOLATE REDUCTASE"/>
    <property type="match status" value="1"/>
</dbReference>
<dbReference type="Pfam" id="PF12225">
    <property type="entry name" value="DUF5981"/>
    <property type="match status" value="1"/>
</dbReference>
<dbReference type="Proteomes" id="UP000741360">
    <property type="component" value="Unassembled WGS sequence"/>
</dbReference>
<dbReference type="GO" id="GO:0009086">
    <property type="term" value="P:methionine biosynthetic process"/>
    <property type="evidence" value="ECO:0007669"/>
    <property type="project" value="TreeGrafter"/>
</dbReference>
<dbReference type="InterPro" id="IPR022026">
    <property type="entry name" value="DUF5981"/>
</dbReference>
<evidence type="ECO:0000256" key="9">
    <source>
        <dbReference type="RuleBase" id="RU003862"/>
    </source>
</evidence>
<dbReference type="PANTHER" id="PTHR45754:SF3">
    <property type="entry name" value="METHYLENETETRAHYDROFOLATE REDUCTASE (NADPH)"/>
    <property type="match status" value="1"/>
</dbReference>
<dbReference type="GO" id="GO:0035999">
    <property type="term" value="P:tetrahydrofolate interconversion"/>
    <property type="evidence" value="ECO:0007669"/>
    <property type="project" value="TreeGrafter"/>
</dbReference>
<protein>
    <recommendedName>
        <fullName evidence="9">Methylenetetrahydrofolate reductase</fullName>
    </recommendedName>
</protein>
<evidence type="ECO:0000256" key="2">
    <source>
        <dbReference type="ARBA" id="ARBA00004777"/>
    </source>
</evidence>
<evidence type="ECO:0000259" key="11">
    <source>
        <dbReference type="Pfam" id="PF12225"/>
    </source>
</evidence>
<dbReference type="GO" id="GO:0071949">
    <property type="term" value="F:FAD binding"/>
    <property type="evidence" value="ECO:0007669"/>
    <property type="project" value="TreeGrafter"/>
</dbReference>
<feature type="region of interest" description="Disordered" evidence="10">
    <location>
        <begin position="1"/>
        <end position="21"/>
    </location>
</feature>
<reference evidence="12" key="1">
    <citation type="submission" date="2020-07" db="EMBL/GenBank/DDBJ databases">
        <title>Huge and variable diversity of episymbiotic CPR bacteria and DPANN archaea in groundwater ecosystems.</title>
        <authorList>
            <person name="He C.Y."/>
            <person name="Keren R."/>
            <person name="Whittaker M."/>
            <person name="Farag I.F."/>
            <person name="Doudna J."/>
            <person name="Cate J.H.D."/>
            <person name="Banfield J.F."/>
        </authorList>
    </citation>
    <scope>NUCLEOTIDE SEQUENCE</scope>
    <source>
        <strain evidence="12">NC_groundwater_717_Ag_S-0.2um_59_8</strain>
    </source>
</reference>
<comment type="similarity">
    <text evidence="3 9">Belongs to the methylenetetrahydrofolate reductase family.</text>
</comment>
<dbReference type="Pfam" id="PF02219">
    <property type="entry name" value="MTHFR"/>
    <property type="match status" value="1"/>
</dbReference>
<evidence type="ECO:0000256" key="10">
    <source>
        <dbReference type="SAM" id="MobiDB-lite"/>
    </source>
</evidence>
<comment type="catalytic activity">
    <reaction evidence="8">
        <text>(6S)-5-methyl-5,6,7,8-tetrahydrofolate + NAD(+) = (6R)-5,10-methylene-5,6,7,8-tetrahydrofolate + NADH + H(+)</text>
        <dbReference type="Rhea" id="RHEA:19821"/>
        <dbReference type="ChEBI" id="CHEBI:15378"/>
        <dbReference type="ChEBI" id="CHEBI:15636"/>
        <dbReference type="ChEBI" id="CHEBI:18608"/>
        <dbReference type="ChEBI" id="CHEBI:57540"/>
        <dbReference type="ChEBI" id="CHEBI:57945"/>
        <dbReference type="EC" id="1.5.1.54"/>
    </reaction>
    <physiologicalReaction direction="right-to-left" evidence="8">
        <dbReference type="Rhea" id="RHEA:19823"/>
    </physiologicalReaction>
</comment>
<dbReference type="AlphaFoldDB" id="A0A932GPD2"/>
<dbReference type="GO" id="GO:0005829">
    <property type="term" value="C:cytosol"/>
    <property type="evidence" value="ECO:0007669"/>
    <property type="project" value="TreeGrafter"/>
</dbReference>
<evidence type="ECO:0000256" key="8">
    <source>
        <dbReference type="ARBA" id="ARBA00048628"/>
    </source>
</evidence>
<comment type="pathway">
    <text evidence="2 9">One-carbon metabolism; tetrahydrofolate interconversion.</text>
</comment>
<evidence type="ECO:0000256" key="7">
    <source>
        <dbReference type="ARBA" id="ARBA00034478"/>
    </source>
</evidence>
<accession>A0A932GPD2</accession>
<dbReference type="Gene3D" id="3.20.20.220">
    <property type="match status" value="1"/>
</dbReference>
<dbReference type="SUPFAM" id="SSF51730">
    <property type="entry name" value="FAD-linked oxidoreductase"/>
    <property type="match status" value="1"/>
</dbReference>